<dbReference type="InterPro" id="IPR029016">
    <property type="entry name" value="GAF-like_dom_sf"/>
</dbReference>
<dbReference type="GO" id="GO:0009584">
    <property type="term" value="P:detection of visible light"/>
    <property type="evidence" value="ECO:0007669"/>
    <property type="project" value="InterPro"/>
</dbReference>
<dbReference type="InterPro" id="IPR013515">
    <property type="entry name" value="Phytochrome_cen-reg"/>
</dbReference>
<protein>
    <recommendedName>
        <fullName evidence="2">Phytochrome chromophore attachment site domain-containing protein</fullName>
    </recommendedName>
</protein>
<feature type="domain" description="Phytochrome chromophore attachment site" evidence="2">
    <location>
        <begin position="1"/>
        <end position="58"/>
    </location>
</feature>
<dbReference type="PROSITE" id="PS50046">
    <property type="entry name" value="PHYTOCHROME_2"/>
    <property type="match status" value="1"/>
</dbReference>
<organism evidence="3 4">
    <name type="scientific">Dioscorea zingiberensis</name>
    <dbReference type="NCBI Taxonomy" id="325984"/>
    <lineage>
        <taxon>Eukaryota</taxon>
        <taxon>Viridiplantae</taxon>
        <taxon>Streptophyta</taxon>
        <taxon>Embryophyta</taxon>
        <taxon>Tracheophyta</taxon>
        <taxon>Spermatophyta</taxon>
        <taxon>Magnoliopsida</taxon>
        <taxon>Liliopsida</taxon>
        <taxon>Dioscoreales</taxon>
        <taxon>Dioscoreaceae</taxon>
        <taxon>Dioscorea</taxon>
    </lineage>
</organism>
<dbReference type="SUPFAM" id="SSF55781">
    <property type="entry name" value="GAF domain-like"/>
    <property type="match status" value="2"/>
</dbReference>
<reference evidence="3" key="2">
    <citation type="journal article" date="2022" name="Hortic Res">
        <title>The genome of Dioscorea zingiberensis sheds light on the biosynthesis, origin and evolution of the medicinally important diosgenin saponins.</title>
        <authorList>
            <person name="Li Y."/>
            <person name="Tan C."/>
            <person name="Li Z."/>
            <person name="Guo J."/>
            <person name="Li S."/>
            <person name="Chen X."/>
            <person name="Wang C."/>
            <person name="Dai X."/>
            <person name="Yang H."/>
            <person name="Song W."/>
            <person name="Hou L."/>
            <person name="Xu J."/>
            <person name="Tong Z."/>
            <person name="Xu A."/>
            <person name="Yuan X."/>
            <person name="Wang W."/>
            <person name="Yang Q."/>
            <person name="Chen L."/>
            <person name="Sun Z."/>
            <person name="Wang K."/>
            <person name="Pan B."/>
            <person name="Chen J."/>
            <person name="Bao Y."/>
            <person name="Liu F."/>
            <person name="Qi X."/>
            <person name="Gang D.R."/>
            <person name="Wen J."/>
            <person name="Li J."/>
        </authorList>
    </citation>
    <scope>NUCLEOTIDE SEQUENCE</scope>
    <source>
        <strain evidence="3">Dzin_1.0</strain>
    </source>
</reference>
<reference evidence="3" key="1">
    <citation type="submission" date="2021-03" db="EMBL/GenBank/DDBJ databases">
        <authorList>
            <person name="Li Z."/>
            <person name="Yang C."/>
        </authorList>
    </citation>
    <scope>NUCLEOTIDE SEQUENCE</scope>
    <source>
        <strain evidence="3">Dzin_1.0</strain>
        <tissue evidence="3">Leaf</tissue>
    </source>
</reference>
<dbReference type="PANTHER" id="PTHR47876:SF3">
    <property type="entry name" value="PHYTOCHROME 1"/>
    <property type="match status" value="1"/>
</dbReference>
<dbReference type="AlphaFoldDB" id="A0A9D5CQ95"/>
<dbReference type="Gene3D" id="3.30.450.270">
    <property type="match status" value="1"/>
</dbReference>
<name>A0A9D5CQ95_9LILI</name>
<dbReference type="InterPro" id="IPR016132">
    <property type="entry name" value="Phyto_chromo_attachment"/>
</dbReference>
<sequence>MHSCHLKYMENMQSISSIAIMVVNDDQEDAEEKLEPGQSQQPLQQKRKKLWGLIVCHNKSSGIITQSLNIMDLVKCDGATLLYDNKIWRLGLTPVEMTQAAKEIWWDGTKHDLDDKDDGTKMHPRSLFKAFLKIVKMRSLPWKNYEMDVIHSMPLIMRGAFIHPWSVARSPFSLPDAYKPERIVELLTVTNEMVCLIETSNVPINKWVELENRSVDWYHYE</sequence>
<comment type="caution">
    <text evidence="3">The sequence shown here is derived from an EMBL/GenBank/DDBJ whole genome shotgun (WGS) entry which is preliminary data.</text>
</comment>
<dbReference type="GO" id="GO:0006355">
    <property type="term" value="P:regulation of DNA-templated transcription"/>
    <property type="evidence" value="ECO:0007669"/>
    <property type="project" value="InterPro"/>
</dbReference>
<proteinExistence type="inferred from homology"/>
<dbReference type="InterPro" id="IPR043150">
    <property type="entry name" value="Phytochrome_PHY_sf"/>
</dbReference>
<evidence type="ECO:0000259" key="2">
    <source>
        <dbReference type="PROSITE" id="PS50046"/>
    </source>
</evidence>
<keyword evidence="4" id="KW-1185">Reference proteome</keyword>
<dbReference type="EMBL" id="JAGGNH010000003">
    <property type="protein sequence ID" value="KAJ0977765.1"/>
    <property type="molecule type" value="Genomic_DNA"/>
</dbReference>
<evidence type="ECO:0000256" key="1">
    <source>
        <dbReference type="ARBA" id="ARBA00008235"/>
    </source>
</evidence>
<dbReference type="OrthoDB" id="1737312at2759"/>
<dbReference type="Proteomes" id="UP001085076">
    <property type="component" value="Miscellaneous, Linkage group lg03"/>
</dbReference>
<dbReference type="Pfam" id="PF00360">
    <property type="entry name" value="PHY"/>
    <property type="match status" value="2"/>
</dbReference>
<evidence type="ECO:0000313" key="3">
    <source>
        <dbReference type="EMBL" id="KAJ0977765.1"/>
    </source>
</evidence>
<dbReference type="PANTHER" id="PTHR47876">
    <property type="entry name" value="OS08G0260000 PROTEIN"/>
    <property type="match status" value="1"/>
</dbReference>
<dbReference type="Gene3D" id="3.30.450.40">
    <property type="match status" value="1"/>
</dbReference>
<accession>A0A9D5CQ95</accession>
<gene>
    <name evidence="3" type="ORF">J5N97_013239</name>
</gene>
<comment type="similarity">
    <text evidence="1">Belongs to the phytochrome family.</text>
</comment>
<evidence type="ECO:0000313" key="4">
    <source>
        <dbReference type="Proteomes" id="UP001085076"/>
    </source>
</evidence>